<accession>A0A383DWI1</accession>
<proteinExistence type="predicted"/>
<dbReference type="InterPro" id="IPR011042">
    <property type="entry name" value="6-blade_b-propeller_TolB-like"/>
</dbReference>
<name>A0A383DWI1_9ZZZZ</name>
<feature type="non-terminal residue" evidence="1">
    <location>
        <position position="1"/>
    </location>
</feature>
<evidence type="ECO:0008006" key="2">
    <source>
        <dbReference type="Google" id="ProtNLM"/>
    </source>
</evidence>
<sequence length="233" mass="26247">FRPQPHPDGQSLLYSDPNNIYLWNLNTGDEEMLQSERIISMTRPALSPNGDLLVYNWPTQDNYELRLLNINDPTSTVFLTSANGLPLTPNWSANGNWIYFSEADKNQVFQLKRISSVGGFVEMVPIVHWDWGEPTTTINLVTKLKGSNKPAPSRLNVVDANGHPIIPNKGQSRFDGQNGRVFFYSRGEIELTVTPGTFRVSAVQGLTTPKVTKEIKIKRLGEKQVLLQLEPVW</sequence>
<dbReference type="SUPFAM" id="SSF82171">
    <property type="entry name" value="DPP6 N-terminal domain-like"/>
    <property type="match status" value="1"/>
</dbReference>
<organism evidence="1">
    <name type="scientific">marine metagenome</name>
    <dbReference type="NCBI Taxonomy" id="408172"/>
    <lineage>
        <taxon>unclassified sequences</taxon>
        <taxon>metagenomes</taxon>
        <taxon>ecological metagenomes</taxon>
    </lineage>
</organism>
<dbReference type="AlphaFoldDB" id="A0A383DWI1"/>
<reference evidence="1" key="1">
    <citation type="submission" date="2018-05" db="EMBL/GenBank/DDBJ databases">
        <authorList>
            <person name="Lanie J.A."/>
            <person name="Ng W.-L."/>
            <person name="Kazmierczak K.M."/>
            <person name="Andrzejewski T.M."/>
            <person name="Davidsen T.M."/>
            <person name="Wayne K.J."/>
            <person name="Tettelin H."/>
            <person name="Glass J.I."/>
            <person name="Rusch D."/>
            <person name="Podicherti R."/>
            <person name="Tsui H.-C.T."/>
            <person name="Winkler M.E."/>
        </authorList>
    </citation>
    <scope>NUCLEOTIDE SEQUENCE</scope>
</reference>
<dbReference type="Gene3D" id="2.120.10.30">
    <property type="entry name" value="TolB, C-terminal domain"/>
    <property type="match status" value="1"/>
</dbReference>
<protein>
    <recommendedName>
        <fullName evidence="2">DUF5050 domain-containing protein</fullName>
    </recommendedName>
</protein>
<dbReference type="EMBL" id="UINC01220792">
    <property type="protein sequence ID" value="SVE48851.1"/>
    <property type="molecule type" value="Genomic_DNA"/>
</dbReference>
<feature type="non-terminal residue" evidence="1">
    <location>
        <position position="233"/>
    </location>
</feature>
<evidence type="ECO:0000313" key="1">
    <source>
        <dbReference type="EMBL" id="SVE48851.1"/>
    </source>
</evidence>
<gene>
    <name evidence="1" type="ORF">METZ01_LOCUS501705</name>
</gene>